<dbReference type="InterPro" id="IPR019285">
    <property type="entry name" value="DUF2336"/>
</dbReference>
<evidence type="ECO:0008006" key="3">
    <source>
        <dbReference type="Google" id="ProtNLM"/>
    </source>
</evidence>
<name>A0ABQ1IGY9_9PROT</name>
<protein>
    <recommendedName>
        <fullName evidence="3">DUF2336 domain-containing protein</fullName>
    </recommendedName>
</protein>
<gene>
    <name evidence="1" type="ORF">GCM10011505_20980</name>
</gene>
<accession>A0ABQ1IGY9</accession>
<dbReference type="EMBL" id="BMDZ01000020">
    <property type="protein sequence ID" value="GGB39208.1"/>
    <property type="molecule type" value="Genomic_DNA"/>
</dbReference>
<reference evidence="2" key="1">
    <citation type="journal article" date="2019" name="Int. J. Syst. Evol. Microbiol.">
        <title>The Global Catalogue of Microorganisms (GCM) 10K type strain sequencing project: providing services to taxonomists for standard genome sequencing and annotation.</title>
        <authorList>
            <consortium name="The Broad Institute Genomics Platform"/>
            <consortium name="The Broad Institute Genome Sequencing Center for Infectious Disease"/>
            <person name="Wu L."/>
            <person name="Ma J."/>
        </authorList>
    </citation>
    <scope>NUCLEOTIDE SEQUENCE [LARGE SCALE GENOMIC DNA]</scope>
    <source>
        <strain evidence="2">CGMCC 1.10188</strain>
    </source>
</reference>
<sequence length="371" mass="41040">MQVVGGGIVIEREVEALARAALQKPPQQRQAIAGTIATMLIDRDRKLTDKVRGVVAHVIQPLVADIESTLRRELAEELAGLPDAGTLPASLFVMLANDTIEVAHPLLSRSPILRDPDLIAVVRERSSAHRVAIAQRPDLSDAVTGALLDAAEAEVVSARLANRKAALSPTMIERIVMLSQRMEVIQPPLLQRRELPAGLAYRMFWWVGGALRRHILQRFDVSPDMIDRAVTRVVDRRLAENGRLAEEQRRAEQRIAQLSRSGGLTEMLLLQSYRQGEIAMFEAALARMTEIRAITARRIAFETTGQALAIACKAADVTRPGFSTLFMLTRKMSRGTRVSDPKDLLEAVAFFDMVDRRRALAILALWDGDAI</sequence>
<dbReference type="Pfam" id="PF10098">
    <property type="entry name" value="DUF2336"/>
    <property type="match status" value="1"/>
</dbReference>
<organism evidence="1 2">
    <name type="scientific">Tistrella bauzanensis</name>
    <dbReference type="NCBI Taxonomy" id="657419"/>
    <lineage>
        <taxon>Bacteria</taxon>
        <taxon>Pseudomonadati</taxon>
        <taxon>Pseudomonadota</taxon>
        <taxon>Alphaproteobacteria</taxon>
        <taxon>Geminicoccales</taxon>
        <taxon>Geminicoccaceae</taxon>
        <taxon>Tistrella</taxon>
    </lineage>
</organism>
<evidence type="ECO:0000313" key="1">
    <source>
        <dbReference type="EMBL" id="GGB39208.1"/>
    </source>
</evidence>
<evidence type="ECO:0000313" key="2">
    <source>
        <dbReference type="Proteomes" id="UP000603352"/>
    </source>
</evidence>
<proteinExistence type="predicted"/>
<dbReference type="RefSeq" id="WP_372402734.1">
    <property type="nucleotide sequence ID" value="NZ_CP121009.1"/>
</dbReference>
<comment type="caution">
    <text evidence="1">The sequence shown here is derived from an EMBL/GenBank/DDBJ whole genome shotgun (WGS) entry which is preliminary data.</text>
</comment>
<dbReference type="Proteomes" id="UP000603352">
    <property type="component" value="Unassembled WGS sequence"/>
</dbReference>
<keyword evidence="2" id="KW-1185">Reference proteome</keyword>